<dbReference type="PROSITE" id="PS50893">
    <property type="entry name" value="ABC_TRANSPORTER_2"/>
    <property type="match status" value="1"/>
</dbReference>
<feature type="domain" description="ABC transmembrane type-1" evidence="10">
    <location>
        <begin position="142"/>
        <end position="408"/>
    </location>
</feature>
<dbReference type="InterPro" id="IPR039421">
    <property type="entry name" value="Type_1_exporter"/>
</dbReference>
<sequence>MNSFLDLVDRFASRQSAELAPDWRTRAGDPDSFSLHDAGSLKRVASRLGWRKPTDVGHRPRAHQFPLFMFDETEGWAIAEQFETVDAVRVVSPSFNGLREIQSGTRFYQPQLPQLNDRNQNERAINVFGRSLLLRKKVLFSAVVATVVVNLIALATSLFSMQVYDRVIPRSGFATLWVLTVGVVIALTLDFILRTTRSLMIEREAAKVDIEVSEVFFARSQAVRLDARPPSIGTMAAQIRGWEQIRGLLSSASLFLLADLPFAIFFIIVISWIGGPLALVPIVSFPLALILSWIFARLIKDDTAKAQANGNRKNGLLVEALDAAETIKANRGSWHMLARWNQLMEEVHLHEDGVKRWSSIANSLFGGLQQLAYVLIIAFGAILVSDGQMTPGALIACSIIAGRVNGPLLAQLPGLLVQWGYARSSLSGLDSLMRLPLDTAPDTEALRPAQLAPALQVSDLKFGYTAERPSVDVQRLEIRAGEKVGIIGGIGSGKSTLLRLLAGLYAPMEGQVRIGGLEMRQIAPDVLRRNIGYLPQDTRLLNGTMRENILMGLSDPGDDALMGVIDEIGLAQMVSSHPMGVDLPIAEGGRGLSGGQRTLTILTRLLLAEPQLWLLDEPTSNLDQATEARLVQSLRRRISPENTLILVTHRMNLLTLTNRLIVMNNGRIVMDGPTQAVLAKLREAQQPTQPTPPQPQPSPVKLATGA</sequence>
<dbReference type="InterPro" id="IPR011527">
    <property type="entry name" value="ABC1_TM_dom"/>
</dbReference>
<evidence type="ECO:0000256" key="6">
    <source>
        <dbReference type="ARBA" id="ARBA00023136"/>
    </source>
</evidence>
<dbReference type="EMBL" id="BAAAZD010000001">
    <property type="protein sequence ID" value="GAA4003305.1"/>
    <property type="molecule type" value="Genomic_DNA"/>
</dbReference>
<reference evidence="12" key="1">
    <citation type="journal article" date="2019" name="Int. J. Syst. Evol. Microbiol.">
        <title>The Global Catalogue of Microorganisms (GCM) 10K type strain sequencing project: providing services to taxonomists for standard genome sequencing and annotation.</title>
        <authorList>
            <consortium name="The Broad Institute Genomics Platform"/>
            <consortium name="The Broad Institute Genome Sequencing Center for Infectious Disease"/>
            <person name="Wu L."/>
            <person name="Ma J."/>
        </authorList>
    </citation>
    <scope>NUCLEOTIDE SEQUENCE [LARGE SCALE GENOMIC DNA]</scope>
    <source>
        <strain evidence="12">JCM 16603</strain>
    </source>
</reference>
<evidence type="ECO:0000256" key="5">
    <source>
        <dbReference type="ARBA" id="ARBA00022989"/>
    </source>
</evidence>
<dbReference type="SUPFAM" id="SSF52540">
    <property type="entry name" value="P-loop containing nucleoside triphosphate hydrolases"/>
    <property type="match status" value="1"/>
</dbReference>
<evidence type="ECO:0000313" key="12">
    <source>
        <dbReference type="Proteomes" id="UP001501310"/>
    </source>
</evidence>
<keyword evidence="3" id="KW-0547">Nucleotide-binding</keyword>
<evidence type="ECO:0000256" key="4">
    <source>
        <dbReference type="ARBA" id="ARBA00022840"/>
    </source>
</evidence>
<feature type="transmembrane region" description="Helical" evidence="8">
    <location>
        <begin position="364"/>
        <end position="384"/>
    </location>
</feature>
<dbReference type="InterPro" id="IPR003593">
    <property type="entry name" value="AAA+_ATPase"/>
</dbReference>
<keyword evidence="6 8" id="KW-0472">Membrane</keyword>
<dbReference type="RefSeq" id="WP_344709424.1">
    <property type="nucleotide sequence ID" value="NZ_BAAAZD010000001.1"/>
</dbReference>
<protein>
    <submittedName>
        <fullName evidence="11">ATP-binding cassette domain-containing protein</fullName>
    </submittedName>
</protein>
<dbReference type="Proteomes" id="UP001501310">
    <property type="component" value="Unassembled WGS sequence"/>
</dbReference>
<proteinExistence type="predicted"/>
<evidence type="ECO:0000256" key="2">
    <source>
        <dbReference type="ARBA" id="ARBA00022692"/>
    </source>
</evidence>
<comment type="caution">
    <text evidence="11">The sequence shown here is derived from an EMBL/GenBank/DDBJ whole genome shotgun (WGS) entry which is preliminary data.</text>
</comment>
<evidence type="ECO:0000256" key="1">
    <source>
        <dbReference type="ARBA" id="ARBA00004651"/>
    </source>
</evidence>
<organism evidence="11 12">
    <name type="scientific">Sphingomonas humi</name>
    <dbReference type="NCBI Taxonomy" id="335630"/>
    <lineage>
        <taxon>Bacteria</taxon>
        <taxon>Pseudomonadati</taxon>
        <taxon>Pseudomonadota</taxon>
        <taxon>Alphaproteobacteria</taxon>
        <taxon>Sphingomonadales</taxon>
        <taxon>Sphingomonadaceae</taxon>
        <taxon>Sphingomonas</taxon>
    </lineage>
</organism>
<name>A0ABP7RWM4_9SPHN</name>
<feature type="transmembrane region" description="Helical" evidence="8">
    <location>
        <begin position="138"/>
        <end position="161"/>
    </location>
</feature>
<dbReference type="SMART" id="SM00382">
    <property type="entry name" value="AAA"/>
    <property type="match status" value="1"/>
</dbReference>
<dbReference type="PROSITE" id="PS50929">
    <property type="entry name" value="ABC_TM1F"/>
    <property type="match status" value="1"/>
</dbReference>
<dbReference type="GO" id="GO:0005524">
    <property type="term" value="F:ATP binding"/>
    <property type="evidence" value="ECO:0007669"/>
    <property type="project" value="UniProtKB-KW"/>
</dbReference>
<keyword evidence="2 8" id="KW-0812">Transmembrane</keyword>
<comment type="subcellular location">
    <subcellularLocation>
        <location evidence="1">Cell membrane</location>
        <topology evidence="1">Multi-pass membrane protein</topology>
    </subcellularLocation>
</comment>
<dbReference type="InterPro" id="IPR027417">
    <property type="entry name" value="P-loop_NTPase"/>
</dbReference>
<keyword evidence="4 11" id="KW-0067">ATP-binding</keyword>
<evidence type="ECO:0000313" key="11">
    <source>
        <dbReference type="EMBL" id="GAA4003305.1"/>
    </source>
</evidence>
<dbReference type="SUPFAM" id="SSF90123">
    <property type="entry name" value="ABC transporter transmembrane region"/>
    <property type="match status" value="1"/>
</dbReference>
<evidence type="ECO:0000256" key="8">
    <source>
        <dbReference type="SAM" id="Phobius"/>
    </source>
</evidence>
<dbReference type="Gene3D" id="1.20.1560.10">
    <property type="entry name" value="ABC transporter type 1, transmembrane domain"/>
    <property type="match status" value="1"/>
</dbReference>
<feature type="transmembrane region" description="Helical" evidence="8">
    <location>
        <begin position="279"/>
        <end position="299"/>
    </location>
</feature>
<feature type="region of interest" description="Disordered" evidence="7">
    <location>
        <begin position="682"/>
        <end position="706"/>
    </location>
</feature>
<dbReference type="PANTHER" id="PTHR43394">
    <property type="entry name" value="ATP-DEPENDENT PERMEASE MDL1, MITOCHONDRIAL"/>
    <property type="match status" value="1"/>
</dbReference>
<dbReference type="Gene3D" id="3.40.50.300">
    <property type="entry name" value="P-loop containing nucleotide triphosphate hydrolases"/>
    <property type="match status" value="1"/>
</dbReference>
<evidence type="ECO:0000256" key="3">
    <source>
        <dbReference type="ARBA" id="ARBA00022741"/>
    </source>
</evidence>
<feature type="transmembrane region" description="Helical" evidence="8">
    <location>
        <begin position="173"/>
        <end position="193"/>
    </location>
</feature>
<evidence type="ECO:0000259" key="9">
    <source>
        <dbReference type="PROSITE" id="PS50893"/>
    </source>
</evidence>
<accession>A0ABP7RWM4</accession>
<dbReference type="Pfam" id="PF00664">
    <property type="entry name" value="ABC_membrane"/>
    <property type="match status" value="1"/>
</dbReference>
<dbReference type="PANTHER" id="PTHR43394:SF1">
    <property type="entry name" value="ATP-BINDING CASSETTE SUB-FAMILY B MEMBER 10, MITOCHONDRIAL"/>
    <property type="match status" value="1"/>
</dbReference>
<feature type="domain" description="ABC transporter" evidence="9">
    <location>
        <begin position="455"/>
        <end position="690"/>
    </location>
</feature>
<feature type="compositionally biased region" description="Pro residues" evidence="7">
    <location>
        <begin position="689"/>
        <end position="698"/>
    </location>
</feature>
<feature type="transmembrane region" description="Helical" evidence="8">
    <location>
        <begin position="248"/>
        <end position="273"/>
    </location>
</feature>
<dbReference type="Pfam" id="PF00005">
    <property type="entry name" value="ABC_tran"/>
    <property type="match status" value="1"/>
</dbReference>
<evidence type="ECO:0000259" key="10">
    <source>
        <dbReference type="PROSITE" id="PS50929"/>
    </source>
</evidence>
<keyword evidence="12" id="KW-1185">Reference proteome</keyword>
<dbReference type="InterPro" id="IPR003439">
    <property type="entry name" value="ABC_transporter-like_ATP-bd"/>
</dbReference>
<dbReference type="InterPro" id="IPR036640">
    <property type="entry name" value="ABC1_TM_sf"/>
</dbReference>
<gene>
    <name evidence="11" type="ORF">GCM10022211_13630</name>
</gene>
<evidence type="ECO:0000256" key="7">
    <source>
        <dbReference type="SAM" id="MobiDB-lite"/>
    </source>
</evidence>
<keyword evidence="5 8" id="KW-1133">Transmembrane helix</keyword>